<dbReference type="GO" id="GO:0030435">
    <property type="term" value="P:sporulation resulting in formation of a cellular spore"/>
    <property type="evidence" value="ECO:0007669"/>
    <property type="project" value="InterPro"/>
</dbReference>
<accession>A0A845QWY6</accession>
<dbReference type="InterPro" id="IPR013486">
    <property type="entry name" value="SpoIID/LytB"/>
</dbReference>
<evidence type="ECO:0000256" key="1">
    <source>
        <dbReference type="SAM" id="Coils"/>
    </source>
</evidence>
<keyword evidence="2" id="KW-0472">Membrane</keyword>
<dbReference type="InterPro" id="IPR013693">
    <property type="entry name" value="SpoIID/LytB_N"/>
</dbReference>
<dbReference type="PANTHER" id="PTHR30032">
    <property type="entry name" value="N-ACETYLMURAMOYL-L-ALANINE AMIDASE-RELATED"/>
    <property type="match status" value="1"/>
</dbReference>
<dbReference type="PANTHER" id="PTHR30032:SF4">
    <property type="entry name" value="AMIDASE ENHANCER"/>
    <property type="match status" value="1"/>
</dbReference>
<dbReference type="Proteomes" id="UP000467132">
    <property type="component" value="Unassembled WGS sequence"/>
</dbReference>
<dbReference type="Pfam" id="PF08486">
    <property type="entry name" value="SpoIID"/>
    <property type="match status" value="1"/>
</dbReference>
<proteinExistence type="predicted"/>
<evidence type="ECO:0000313" key="5">
    <source>
        <dbReference type="Proteomes" id="UP000467132"/>
    </source>
</evidence>
<feature type="domain" description="Sporulation stage II protein D amidase enhancer LytB N-terminal" evidence="3">
    <location>
        <begin position="63"/>
        <end position="173"/>
    </location>
</feature>
<dbReference type="GO" id="GO:0030288">
    <property type="term" value="C:outer membrane-bounded periplasmic space"/>
    <property type="evidence" value="ECO:0007669"/>
    <property type="project" value="TreeGrafter"/>
</dbReference>
<dbReference type="AlphaFoldDB" id="A0A845QWY6"/>
<gene>
    <name evidence="4" type="primary">spoIID</name>
    <name evidence="4" type="ORF">D3Z33_04025</name>
</gene>
<dbReference type="EMBL" id="QXXA01000005">
    <property type="protein sequence ID" value="NBI06026.1"/>
    <property type="molecule type" value="Genomic_DNA"/>
</dbReference>
<organism evidence="4 5">
    <name type="scientific">Senegalia massiliensis</name>
    <dbReference type="NCBI Taxonomy" id="1720316"/>
    <lineage>
        <taxon>Bacteria</taxon>
        <taxon>Bacillati</taxon>
        <taxon>Bacillota</taxon>
        <taxon>Clostridia</taxon>
        <taxon>Eubacteriales</taxon>
        <taxon>Clostridiaceae</taxon>
        <taxon>Senegalia</taxon>
    </lineage>
</organism>
<keyword evidence="1" id="KW-0175">Coiled coil</keyword>
<comment type="caution">
    <text evidence="4">The sequence shown here is derived from an EMBL/GenBank/DDBJ whole genome shotgun (WGS) entry which is preliminary data.</text>
</comment>
<keyword evidence="2" id="KW-0812">Transmembrane</keyword>
<sequence length="350" mass="39591">MGENIVKSFLGLVGIIIFLIIIFPIIILFTWDEDNNEGMIDKIKIDNKKNDIVDSLDVSVDIYDTKTKNIINMDLEEYIKGVVAGEMPAKFEKEALKAQSVAARTYAISKIIAYNNGYRPEEHPEAPLCNTIHDQVWYSQEKLLELHGKEWMDKLFPKIEQAVDDTKGEIISYDGQIISEPLFHSSSGGMTEASEEVFASAEPYLRPVESPYETDSPSVKDNFKVSIDDFVKKLKDKYSNINITKENIEKRIELLERTSTGRVDKLKIGTITMTGRELRELFGFNSTNFTITINKEKSEVTIETLGNGHGVGMSQWGANGMAEKGSSYKEILKHYYTDVEISPINNSMMK</sequence>
<evidence type="ECO:0000259" key="3">
    <source>
        <dbReference type="Pfam" id="PF08486"/>
    </source>
</evidence>
<dbReference type="NCBIfam" id="TIGR02669">
    <property type="entry name" value="SpoIID_LytB"/>
    <property type="match status" value="1"/>
</dbReference>
<dbReference type="OrthoDB" id="9794671at2"/>
<evidence type="ECO:0000313" key="4">
    <source>
        <dbReference type="EMBL" id="NBI06026.1"/>
    </source>
</evidence>
<evidence type="ECO:0000256" key="2">
    <source>
        <dbReference type="SAM" id="Phobius"/>
    </source>
</evidence>
<name>A0A845QWY6_9CLOT</name>
<feature type="transmembrane region" description="Helical" evidence="2">
    <location>
        <begin position="9"/>
        <end position="31"/>
    </location>
</feature>
<dbReference type="InterPro" id="IPR051922">
    <property type="entry name" value="Bact_Sporulation_Assoc"/>
</dbReference>
<keyword evidence="2" id="KW-1133">Transmembrane helix</keyword>
<reference evidence="4 5" key="1">
    <citation type="submission" date="2018-08" db="EMBL/GenBank/DDBJ databases">
        <title>Murine metabolic-syndrome-specific gut microbial biobank.</title>
        <authorList>
            <person name="Liu C."/>
        </authorList>
    </citation>
    <scope>NUCLEOTIDE SEQUENCE [LARGE SCALE GENOMIC DNA]</scope>
    <source>
        <strain evidence="4 5">583</strain>
    </source>
</reference>
<dbReference type="InterPro" id="IPR014225">
    <property type="entry name" value="Spore_II_D_firmicutes"/>
</dbReference>
<protein>
    <submittedName>
        <fullName evidence="4">Stage II sporulation protein D</fullName>
    </submittedName>
</protein>
<feature type="coiled-coil region" evidence="1">
    <location>
        <begin position="231"/>
        <end position="258"/>
    </location>
</feature>
<dbReference type="NCBIfam" id="TIGR02870">
    <property type="entry name" value="spore_II_D"/>
    <property type="match status" value="1"/>
</dbReference>
<keyword evidence="5" id="KW-1185">Reference proteome</keyword>